<gene>
    <name evidence="6" type="ORF">AQZ52_15220</name>
</gene>
<evidence type="ECO:0000256" key="1">
    <source>
        <dbReference type="ARBA" id="ARBA00009986"/>
    </source>
</evidence>
<dbReference type="GO" id="GO:0004029">
    <property type="term" value="F:aldehyde dehydrogenase (NAD+) activity"/>
    <property type="evidence" value="ECO:0007669"/>
    <property type="project" value="UniProtKB-EC"/>
</dbReference>
<dbReference type="InterPro" id="IPR016160">
    <property type="entry name" value="Ald_DH_CS_CYS"/>
</dbReference>
<dbReference type="PROSITE" id="PS00070">
    <property type="entry name" value="ALDEHYDE_DEHYDR_CYS"/>
    <property type="match status" value="1"/>
</dbReference>
<dbReference type="EMBL" id="LLZS01000009">
    <property type="protein sequence ID" value="KUR70207.1"/>
    <property type="molecule type" value="Genomic_DNA"/>
</dbReference>
<dbReference type="EC" id="1.2.1.3" evidence="3"/>
<proteinExistence type="inferred from homology"/>
<feature type="domain" description="Aldehyde dehydrogenase" evidence="5">
    <location>
        <begin position="13"/>
        <end position="471"/>
    </location>
</feature>
<dbReference type="InterPro" id="IPR016161">
    <property type="entry name" value="Ald_DH/histidinol_DH"/>
</dbReference>
<dbReference type="Proteomes" id="UP000058012">
    <property type="component" value="Unassembled WGS sequence"/>
</dbReference>
<evidence type="ECO:0000256" key="3">
    <source>
        <dbReference type="ARBA" id="ARBA00024226"/>
    </source>
</evidence>
<dbReference type="SUPFAM" id="SSF53720">
    <property type="entry name" value="ALDH-like"/>
    <property type="match status" value="1"/>
</dbReference>
<dbReference type="AlphaFoldDB" id="A0A124JTI8"/>
<sequence>MREHLQHYINGAWTPSEGGKRHEVINPATEEACAAITLGSQADVDKAVAAAKAAFPAFAATSVEERKALLERILAEYKKRIPDFAKVISEEMGAPISFAGTAQVGAGIGYILGTLEALEGFEWEAPVPGANARFVHEPIGVVAAITPWNWPLNQICAKIAPCIAAGNTVVLKPSEECPSNAVIMAEVMHAAGVPAGVFNLVQGDGPGVGVALTVHPDVDMVSFTGSTRAGIQIAKNAADTVKRVHQELGGKSPNLVLEDADFAATLPGTLQGIVANTGQSCIAPTRILVPKSRKEEAETFVKNYFAAVKVGSPEEEGMHIGPVVNKAQWSKVQSLIDTSIAEGASLLEGGPGLPDNVNRGYYIRPTVFSDVTPDMTIFREETFGPVATITTYDGIEDGIELANRTAYGLSAVVTGDVETAKGIVGRLRAGLVAVNQWGGVKGGAFGGYKQSGNGREGGIYGLRDFMEVKTIAGA</sequence>
<evidence type="ECO:0000256" key="4">
    <source>
        <dbReference type="ARBA" id="ARBA00049194"/>
    </source>
</evidence>
<dbReference type="FunFam" id="3.40.605.10:FF:000007">
    <property type="entry name" value="NAD/NADP-dependent betaine aldehyde dehydrogenase"/>
    <property type="match status" value="1"/>
</dbReference>
<dbReference type="Gene3D" id="3.40.309.10">
    <property type="entry name" value="Aldehyde Dehydrogenase, Chain A, domain 2"/>
    <property type="match status" value="1"/>
</dbReference>
<dbReference type="PANTHER" id="PTHR42804">
    <property type="entry name" value="ALDEHYDE DEHYDROGENASE"/>
    <property type="match status" value="1"/>
</dbReference>
<comment type="caution">
    <text evidence="6">The sequence shown here is derived from an EMBL/GenBank/DDBJ whole genome shotgun (WGS) entry which is preliminary data.</text>
</comment>
<evidence type="ECO:0000313" key="6">
    <source>
        <dbReference type="EMBL" id="KUR70207.1"/>
    </source>
</evidence>
<comment type="similarity">
    <text evidence="1">Belongs to the aldehyde dehydrogenase family.</text>
</comment>
<dbReference type="STRING" id="1117702.AQZ52_15220"/>
<keyword evidence="2" id="KW-0560">Oxidoreductase</keyword>
<dbReference type="InterPro" id="IPR016163">
    <property type="entry name" value="Ald_DH_C"/>
</dbReference>
<comment type="catalytic activity">
    <reaction evidence="4">
        <text>an aldehyde + NAD(+) + H2O = a carboxylate + NADH + 2 H(+)</text>
        <dbReference type="Rhea" id="RHEA:16185"/>
        <dbReference type="ChEBI" id="CHEBI:15377"/>
        <dbReference type="ChEBI" id="CHEBI:15378"/>
        <dbReference type="ChEBI" id="CHEBI:17478"/>
        <dbReference type="ChEBI" id="CHEBI:29067"/>
        <dbReference type="ChEBI" id="CHEBI:57540"/>
        <dbReference type="ChEBI" id="CHEBI:57945"/>
        <dbReference type="EC" id="1.2.1.3"/>
    </reaction>
</comment>
<evidence type="ECO:0000259" key="5">
    <source>
        <dbReference type="Pfam" id="PF00171"/>
    </source>
</evidence>
<organism evidence="6 7">
    <name type="scientific">Novosphingobium fuchskuhlense</name>
    <dbReference type="NCBI Taxonomy" id="1117702"/>
    <lineage>
        <taxon>Bacteria</taxon>
        <taxon>Pseudomonadati</taxon>
        <taxon>Pseudomonadota</taxon>
        <taxon>Alphaproteobacteria</taxon>
        <taxon>Sphingomonadales</taxon>
        <taxon>Sphingomonadaceae</taxon>
        <taxon>Novosphingobium</taxon>
    </lineage>
</organism>
<keyword evidence="7" id="KW-1185">Reference proteome</keyword>
<name>A0A124JTI8_9SPHN</name>
<protein>
    <recommendedName>
        <fullName evidence="3">aldehyde dehydrogenase (NAD(+))</fullName>
        <ecNumber evidence="3">1.2.1.3</ecNumber>
    </recommendedName>
</protein>
<reference evidence="6 7" key="1">
    <citation type="submission" date="2015-10" db="EMBL/GenBank/DDBJ databases">
        <title>Draft genome sequence of Novosphingobium fuchskuhlense DSM 25065 isolated from a surface water sample of the southwest basin of Lake Grosse Fuchskuhle.</title>
        <authorList>
            <person name="Ruckert C."/>
            <person name="Winkler A."/>
            <person name="Glaeser J."/>
            <person name="Grossart H.-P."/>
            <person name="Kalinowski J."/>
            <person name="Glaeser S."/>
        </authorList>
    </citation>
    <scope>NUCLEOTIDE SEQUENCE [LARGE SCALE GENOMIC DNA]</scope>
    <source>
        <strain evidence="6 7">FNE08-7</strain>
    </source>
</reference>
<dbReference type="PANTHER" id="PTHR42804:SF1">
    <property type="entry name" value="ALDEHYDE DEHYDROGENASE-RELATED"/>
    <property type="match status" value="1"/>
</dbReference>
<dbReference type="InterPro" id="IPR016162">
    <property type="entry name" value="Ald_DH_N"/>
</dbReference>
<dbReference type="Gene3D" id="3.40.605.10">
    <property type="entry name" value="Aldehyde Dehydrogenase, Chain A, domain 1"/>
    <property type="match status" value="1"/>
</dbReference>
<dbReference type="OrthoDB" id="9802947at2"/>
<dbReference type="CDD" id="cd07138">
    <property type="entry name" value="ALDH_CddD_SSP0762"/>
    <property type="match status" value="1"/>
</dbReference>
<dbReference type="InterPro" id="IPR015590">
    <property type="entry name" value="Aldehyde_DH_dom"/>
</dbReference>
<dbReference type="Pfam" id="PF00171">
    <property type="entry name" value="Aldedh"/>
    <property type="match status" value="1"/>
</dbReference>
<evidence type="ECO:0000256" key="2">
    <source>
        <dbReference type="ARBA" id="ARBA00023002"/>
    </source>
</evidence>
<dbReference type="RefSeq" id="WP_067912849.1">
    <property type="nucleotide sequence ID" value="NZ_KQ954246.1"/>
</dbReference>
<evidence type="ECO:0000313" key="7">
    <source>
        <dbReference type="Proteomes" id="UP000058012"/>
    </source>
</evidence>
<accession>A0A124JTI8</accession>